<reference evidence="4" key="1">
    <citation type="journal article" date="2023" name="IMA Fungus">
        <title>Comparative genomic study of the Penicillium genus elucidates a diverse pangenome and 15 lateral gene transfer events.</title>
        <authorList>
            <person name="Petersen C."/>
            <person name="Sorensen T."/>
            <person name="Nielsen M.R."/>
            <person name="Sondergaard T.E."/>
            <person name="Sorensen J.L."/>
            <person name="Fitzpatrick D.A."/>
            <person name="Frisvad J.C."/>
            <person name="Nielsen K.L."/>
        </authorList>
    </citation>
    <scope>NUCLEOTIDE SEQUENCE</scope>
    <source>
        <strain evidence="4">IBT 17514</strain>
    </source>
</reference>
<accession>A0AAD6HTV7</accession>
<feature type="domain" description="DUF7732" evidence="3">
    <location>
        <begin position="166"/>
        <end position="287"/>
    </location>
</feature>
<organism evidence="4 5">
    <name type="scientific">Penicillium malachiteum</name>
    <dbReference type="NCBI Taxonomy" id="1324776"/>
    <lineage>
        <taxon>Eukaryota</taxon>
        <taxon>Fungi</taxon>
        <taxon>Dikarya</taxon>
        <taxon>Ascomycota</taxon>
        <taxon>Pezizomycotina</taxon>
        <taxon>Eurotiomycetes</taxon>
        <taxon>Eurotiomycetidae</taxon>
        <taxon>Eurotiales</taxon>
        <taxon>Aspergillaceae</taxon>
        <taxon>Penicillium</taxon>
    </lineage>
</organism>
<protein>
    <recommendedName>
        <fullName evidence="3">DUF7732 domain-containing protein</fullName>
    </recommendedName>
</protein>
<gene>
    <name evidence="4" type="ORF">N7493_002960</name>
</gene>
<evidence type="ECO:0000259" key="3">
    <source>
        <dbReference type="Pfam" id="PF24866"/>
    </source>
</evidence>
<evidence type="ECO:0000256" key="1">
    <source>
        <dbReference type="SAM" id="MobiDB-lite"/>
    </source>
</evidence>
<dbReference type="PANTHER" id="PTHR42091">
    <property type="entry name" value="CONSERVED GLYCINE-RICH PROTEIN (AFU_ORTHOLOGUE AFUA_7G02440)"/>
    <property type="match status" value="1"/>
</dbReference>
<dbReference type="EMBL" id="JAQJAN010000003">
    <property type="protein sequence ID" value="KAJ5734174.1"/>
    <property type="molecule type" value="Genomic_DNA"/>
</dbReference>
<feature type="region of interest" description="Disordered" evidence="1">
    <location>
        <begin position="45"/>
        <end position="115"/>
    </location>
</feature>
<feature type="compositionally biased region" description="Low complexity" evidence="1">
    <location>
        <begin position="67"/>
        <end position="111"/>
    </location>
</feature>
<feature type="signal peptide" evidence="2">
    <location>
        <begin position="1"/>
        <end position="19"/>
    </location>
</feature>
<proteinExistence type="predicted"/>
<dbReference type="InterPro" id="IPR056634">
    <property type="entry name" value="DUF7732"/>
</dbReference>
<evidence type="ECO:0000313" key="5">
    <source>
        <dbReference type="Proteomes" id="UP001215712"/>
    </source>
</evidence>
<feature type="compositionally biased region" description="Gly residues" evidence="1">
    <location>
        <begin position="50"/>
        <end position="66"/>
    </location>
</feature>
<dbReference type="Pfam" id="PF24866">
    <property type="entry name" value="DUF7732"/>
    <property type="match status" value="1"/>
</dbReference>
<keyword evidence="2" id="KW-0732">Signal</keyword>
<evidence type="ECO:0000256" key="2">
    <source>
        <dbReference type="SAM" id="SignalP"/>
    </source>
</evidence>
<sequence length="322" mass="33142">MRLTWTTALLLLCSTAVTSLPTTNSETDVSEIFGVPGDYELHELEKRRGGGGGRGGSSGGSSGGKSGSSSSSSSSSSSGSSRSGSSSGSGSGKTSSSSNVGGTTSKGSGVSASYGGGRYDNSYDTSYGSSRSKYGSGLGNSYGSPSYGSSKSNFGYNSKAYDTNRYYAGGATTPYRSGAISPLGITPFLLPVAALAFFPGLWYHPVYVYDYNNHYDYHNDNTNTNSSLPVACLCEEYQECGCDDNTNSTYFESLFNGTQPRNTSVVQVATVNGTKSIYINGTLANGTTAADSSAASGAMASMLQSSGYWVTIALVVGLVWGV</sequence>
<evidence type="ECO:0000313" key="4">
    <source>
        <dbReference type="EMBL" id="KAJ5734174.1"/>
    </source>
</evidence>
<reference evidence="4" key="2">
    <citation type="submission" date="2023-01" db="EMBL/GenBank/DDBJ databases">
        <authorList>
            <person name="Petersen C."/>
        </authorList>
    </citation>
    <scope>NUCLEOTIDE SEQUENCE</scope>
    <source>
        <strain evidence="4">IBT 17514</strain>
    </source>
</reference>
<dbReference type="AlphaFoldDB" id="A0AAD6HTV7"/>
<dbReference type="PANTHER" id="PTHR42091:SF1">
    <property type="entry name" value="CONSERVED GLYCINE-RICH PROTEIN (AFU_ORTHOLOGUE AFUA_7G02440)"/>
    <property type="match status" value="1"/>
</dbReference>
<dbReference type="Proteomes" id="UP001215712">
    <property type="component" value="Unassembled WGS sequence"/>
</dbReference>
<feature type="chain" id="PRO_5042199560" description="DUF7732 domain-containing protein" evidence="2">
    <location>
        <begin position="20"/>
        <end position="322"/>
    </location>
</feature>
<comment type="caution">
    <text evidence="4">The sequence shown here is derived from an EMBL/GenBank/DDBJ whole genome shotgun (WGS) entry which is preliminary data.</text>
</comment>
<keyword evidence="5" id="KW-1185">Reference proteome</keyword>
<name>A0AAD6HTV7_9EURO</name>